<keyword evidence="3" id="KW-1185">Reference proteome</keyword>
<sequence>MLIIQSTVRTMIVSPLQGGYCFHEYVLMMDATTPFIHNLLSGTLTMMTDNHISRASRTEHSDLLPAKSMILVGWREWVGLPELNIQAIKAKVDTGARTSCLHTFGIEEYNKDGEKWVKFMIHPKQDNTITKHECHAKVFDMRTVRDSGGHETYRYVIETQLSVGNLCYTIEITLTARDNMQFRMLMGRTAMEGRLIVDPKASFILQVLQG</sequence>
<evidence type="ECO:0000313" key="2">
    <source>
        <dbReference type="EMBL" id="PCS21818.1"/>
    </source>
</evidence>
<protein>
    <recommendedName>
        <fullName evidence="1">Retropepsin-like aspartic endopeptidase domain-containing protein</fullName>
    </recommendedName>
</protein>
<comment type="caution">
    <text evidence="2">The sequence shown here is derived from an EMBL/GenBank/DDBJ whole genome shotgun (WGS) entry which is preliminary data.</text>
</comment>
<dbReference type="PANTHER" id="PTHR38037:SF1">
    <property type="entry name" value="ATP-DEPENDENT ZINC PROTEASE DOMAIN-CONTAINING PROTEIN-RELATED"/>
    <property type="match status" value="1"/>
</dbReference>
<evidence type="ECO:0000313" key="3">
    <source>
        <dbReference type="Proteomes" id="UP000219020"/>
    </source>
</evidence>
<evidence type="ECO:0000259" key="1">
    <source>
        <dbReference type="Pfam" id="PF05618"/>
    </source>
</evidence>
<dbReference type="SUPFAM" id="SSF50630">
    <property type="entry name" value="Acid proteases"/>
    <property type="match status" value="1"/>
</dbReference>
<accession>A0A2A5T123</accession>
<proteinExistence type="predicted"/>
<dbReference type="EMBL" id="NBYY01000030">
    <property type="protein sequence ID" value="PCS21818.1"/>
    <property type="molecule type" value="Genomic_DNA"/>
</dbReference>
<reference evidence="3" key="1">
    <citation type="submission" date="2017-04" db="EMBL/GenBank/DDBJ databases">
        <title>Genome evolution of the luminous symbionts of deep sea anglerfish.</title>
        <authorList>
            <person name="Hendry T.A."/>
        </authorList>
    </citation>
    <scope>NUCLEOTIDE SEQUENCE [LARGE SCALE GENOMIC DNA]</scope>
</reference>
<dbReference type="AlphaFoldDB" id="A0A2A5T123"/>
<dbReference type="Gene3D" id="2.40.70.10">
    <property type="entry name" value="Acid Proteases"/>
    <property type="match status" value="1"/>
</dbReference>
<dbReference type="Pfam" id="PF05618">
    <property type="entry name" value="Zn_protease"/>
    <property type="match status" value="1"/>
</dbReference>
<name>A0A2A5T123_9GAMM</name>
<organism evidence="2 3">
    <name type="scientific">Candidatus Enterovibrio escicola</name>
    <dbReference type="NCBI Taxonomy" id="1927127"/>
    <lineage>
        <taxon>Bacteria</taxon>
        <taxon>Pseudomonadati</taxon>
        <taxon>Pseudomonadota</taxon>
        <taxon>Gammaproteobacteria</taxon>
        <taxon>Vibrionales</taxon>
        <taxon>Vibrionaceae</taxon>
        <taxon>Enterovibrio</taxon>
    </lineage>
</organism>
<dbReference type="Proteomes" id="UP000219020">
    <property type="component" value="Unassembled WGS sequence"/>
</dbReference>
<dbReference type="PANTHER" id="PTHR38037">
    <property type="entry name" value="ZN_PROTEASE DOMAIN-CONTAINING PROTEIN"/>
    <property type="match status" value="1"/>
</dbReference>
<dbReference type="InterPro" id="IPR021109">
    <property type="entry name" value="Peptidase_aspartic_dom_sf"/>
</dbReference>
<feature type="domain" description="Retropepsin-like aspartic endopeptidase" evidence="1">
    <location>
        <begin position="72"/>
        <end position="204"/>
    </location>
</feature>
<gene>
    <name evidence="2" type="ORF">BTN49_2641</name>
</gene>
<dbReference type="InterPro" id="IPR008503">
    <property type="entry name" value="Asp_endopeptidase"/>
</dbReference>